<keyword evidence="7" id="KW-0093">Biotin biosynthesis</keyword>
<comment type="catalytic activity">
    <reaction evidence="1">
        <text>malonyl-[ACP] + S-adenosyl-L-methionine = malonyl-[ACP] methyl ester + S-adenosyl-L-homocysteine</text>
        <dbReference type="Rhea" id="RHEA:17105"/>
        <dbReference type="Rhea" id="RHEA-COMP:9623"/>
        <dbReference type="Rhea" id="RHEA-COMP:9954"/>
        <dbReference type="ChEBI" id="CHEBI:57856"/>
        <dbReference type="ChEBI" id="CHEBI:59789"/>
        <dbReference type="ChEBI" id="CHEBI:78449"/>
        <dbReference type="ChEBI" id="CHEBI:78845"/>
        <dbReference type="EC" id="2.1.1.197"/>
    </reaction>
</comment>
<evidence type="ECO:0000256" key="6">
    <source>
        <dbReference type="ARBA" id="ARBA00022691"/>
    </source>
</evidence>
<comment type="pathway">
    <text evidence="2">Cofactor biosynthesis; biotin biosynthesis.</text>
</comment>
<evidence type="ECO:0000256" key="3">
    <source>
        <dbReference type="ARBA" id="ARBA00012327"/>
    </source>
</evidence>
<dbReference type="Gene3D" id="3.40.50.150">
    <property type="entry name" value="Vaccinia Virus protein VP39"/>
    <property type="match status" value="1"/>
</dbReference>
<dbReference type="NCBIfam" id="TIGR02072">
    <property type="entry name" value="BioC"/>
    <property type="match status" value="1"/>
</dbReference>
<dbReference type="InterPro" id="IPR011814">
    <property type="entry name" value="BioC"/>
</dbReference>
<dbReference type="SUPFAM" id="SSF53335">
    <property type="entry name" value="S-adenosyl-L-methionine-dependent methyltransferases"/>
    <property type="match status" value="1"/>
</dbReference>
<dbReference type="Proteomes" id="UP000823928">
    <property type="component" value="Unassembled WGS sequence"/>
</dbReference>
<dbReference type="GO" id="GO:0008757">
    <property type="term" value="F:S-adenosylmethionine-dependent methyltransferase activity"/>
    <property type="evidence" value="ECO:0007669"/>
    <property type="project" value="InterPro"/>
</dbReference>
<accession>A0A9D1F099</accession>
<dbReference type="GO" id="GO:0010340">
    <property type="term" value="F:carboxyl-O-methyltransferase activity"/>
    <property type="evidence" value="ECO:0007669"/>
    <property type="project" value="InterPro"/>
</dbReference>
<keyword evidence="5 9" id="KW-0808">Transferase</keyword>
<reference evidence="9" key="2">
    <citation type="journal article" date="2021" name="PeerJ">
        <title>Extensive microbial diversity within the chicken gut microbiome revealed by metagenomics and culture.</title>
        <authorList>
            <person name="Gilroy R."/>
            <person name="Ravi A."/>
            <person name="Getino M."/>
            <person name="Pursley I."/>
            <person name="Horton D.L."/>
            <person name="Alikhan N.F."/>
            <person name="Baker D."/>
            <person name="Gharbi K."/>
            <person name="Hall N."/>
            <person name="Watson M."/>
            <person name="Adriaenssens E.M."/>
            <person name="Foster-Nyarko E."/>
            <person name="Jarju S."/>
            <person name="Secka A."/>
            <person name="Antonio M."/>
            <person name="Oren A."/>
            <person name="Chaudhuri R.R."/>
            <person name="La Ragione R."/>
            <person name="Hildebrand F."/>
            <person name="Pallen M.J."/>
        </authorList>
    </citation>
    <scope>NUCLEOTIDE SEQUENCE</scope>
    <source>
        <strain evidence="9">6276</strain>
    </source>
</reference>
<evidence type="ECO:0000256" key="1">
    <source>
        <dbReference type="ARBA" id="ARBA00000852"/>
    </source>
</evidence>
<dbReference type="PANTHER" id="PTHR43861">
    <property type="entry name" value="TRANS-ACONITATE 2-METHYLTRANSFERASE-RELATED"/>
    <property type="match status" value="1"/>
</dbReference>
<dbReference type="GO" id="GO:0102130">
    <property type="term" value="F:malonyl-CoA methyltransferase activity"/>
    <property type="evidence" value="ECO:0007669"/>
    <property type="project" value="UniProtKB-EC"/>
</dbReference>
<proteinExistence type="predicted"/>
<dbReference type="GO" id="GO:0032259">
    <property type="term" value="P:methylation"/>
    <property type="evidence" value="ECO:0007669"/>
    <property type="project" value="UniProtKB-KW"/>
</dbReference>
<gene>
    <name evidence="9" type="primary">bioC</name>
    <name evidence="9" type="ORF">IAC10_09240</name>
</gene>
<keyword evidence="4 9" id="KW-0489">Methyltransferase</keyword>
<organism evidence="9 10">
    <name type="scientific">Candidatus Scatousia excrementigallinarum</name>
    <dbReference type="NCBI Taxonomy" id="2840935"/>
    <lineage>
        <taxon>Bacteria</taxon>
        <taxon>Candidatus Scatousia</taxon>
    </lineage>
</organism>
<protein>
    <recommendedName>
        <fullName evidence="3">malonyl-[acyl-carrier protein] O-methyltransferase</fullName>
        <ecNumber evidence="3">2.1.1.197</ecNumber>
    </recommendedName>
</protein>
<evidence type="ECO:0000256" key="7">
    <source>
        <dbReference type="ARBA" id="ARBA00022756"/>
    </source>
</evidence>
<sequence length="244" mass="28381">MQTNSKLIKNQFKKSLDKYEQNAVVQVLMADKLIEKLPRNFYTRVLELGCGSGVLTKRLVKNISYNKYYANDIVEKSKIYIDTILKDYIFLGGNAQRLQVNGIFDLIISNAMFQWFTNLEKALEYYKNKLAKGGTIAFTTFAPDNFKEIRDLTGLSLEYKSLEEIREISQKFFDVIYLENFDYTMTFTNPLEILAHMKNTGVNALSTKHWGLKHVKEFCDKYKEIYPDLTLTYSPVIVVGEYKD</sequence>
<evidence type="ECO:0000313" key="10">
    <source>
        <dbReference type="Proteomes" id="UP000823928"/>
    </source>
</evidence>
<comment type="caution">
    <text evidence="9">The sequence shown here is derived from an EMBL/GenBank/DDBJ whole genome shotgun (WGS) entry which is preliminary data.</text>
</comment>
<dbReference type="EMBL" id="DVIU01000184">
    <property type="protein sequence ID" value="HIS36795.1"/>
    <property type="molecule type" value="Genomic_DNA"/>
</dbReference>
<feature type="domain" description="Methyltransferase type 11" evidence="8">
    <location>
        <begin position="46"/>
        <end position="138"/>
    </location>
</feature>
<dbReference type="PANTHER" id="PTHR43861:SF1">
    <property type="entry name" value="TRANS-ACONITATE 2-METHYLTRANSFERASE"/>
    <property type="match status" value="1"/>
</dbReference>
<evidence type="ECO:0000256" key="2">
    <source>
        <dbReference type="ARBA" id="ARBA00004746"/>
    </source>
</evidence>
<dbReference type="AlphaFoldDB" id="A0A9D1F099"/>
<reference evidence="9" key="1">
    <citation type="submission" date="2020-10" db="EMBL/GenBank/DDBJ databases">
        <authorList>
            <person name="Gilroy R."/>
        </authorList>
    </citation>
    <scope>NUCLEOTIDE SEQUENCE</scope>
    <source>
        <strain evidence="9">6276</strain>
    </source>
</reference>
<dbReference type="InterPro" id="IPR029063">
    <property type="entry name" value="SAM-dependent_MTases_sf"/>
</dbReference>
<dbReference type="Pfam" id="PF08241">
    <property type="entry name" value="Methyltransf_11"/>
    <property type="match status" value="1"/>
</dbReference>
<evidence type="ECO:0000313" key="9">
    <source>
        <dbReference type="EMBL" id="HIS36795.1"/>
    </source>
</evidence>
<dbReference type="InterPro" id="IPR013216">
    <property type="entry name" value="Methyltransf_11"/>
</dbReference>
<name>A0A9D1F099_9BACT</name>
<dbReference type="CDD" id="cd02440">
    <property type="entry name" value="AdoMet_MTases"/>
    <property type="match status" value="1"/>
</dbReference>
<evidence type="ECO:0000256" key="4">
    <source>
        <dbReference type="ARBA" id="ARBA00022603"/>
    </source>
</evidence>
<evidence type="ECO:0000259" key="8">
    <source>
        <dbReference type="Pfam" id="PF08241"/>
    </source>
</evidence>
<evidence type="ECO:0000256" key="5">
    <source>
        <dbReference type="ARBA" id="ARBA00022679"/>
    </source>
</evidence>
<keyword evidence="6" id="KW-0949">S-adenosyl-L-methionine</keyword>
<dbReference type="GO" id="GO:0009102">
    <property type="term" value="P:biotin biosynthetic process"/>
    <property type="evidence" value="ECO:0007669"/>
    <property type="project" value="UniProtKB-KW"/>
</dbReference>
<dbReference type="EC" id="2.1.1.197" evidence="3"/>